<evidence type="ECO:0000256" key="1">
    <source>
        <dbReference type="ARBA" id="ARBA00004418"/>
    </source>
</evidence>
<dbReference type="HOGENOM" id="CLU_031285_9_0_4"/>
<dbReference type="KEGG" id="cfu:CFU_1102"/>
<evidence type="ECO:0000256" key="2">
    <source>
        <dbReference type="ARBA" id="ARBA00008520"/>
    </source>
</evidence>
<reference evidence="3 4" key="5">
    <citation type="journal article" date="2011" name="ISME J.">
        <title>Dual transcriptional profiling of a bacterial/fungal confrontation: Collimonas fungivorans versus Aspergillus niger.</title>
        <authorList>
            <person name="Mela F."/>
            <person name="Fritsche K."/>
            <person name="de Boer W."/>
            <person name="van Veen J.A."/>
            <person name="de Graaff L.H."/>
            <person name="van den Berg M."/>
            <person name="Leveau J.H."/>
        </authorList>
    </citation>
    <scope>NUCLEOTIDE SEQUENCE [LARGE SCALE GENOMIC DNA]</scope>
    <source>
        <strain evidence="3 4">Ter331</strain>
    </source>
</reference>
<dbReference type="Pfam" id="PF01547">
    <property type="entry name" value="SBP_bac_1"/>
    <property type="match status" value="1"/>
</dbReference>
<name>G0AJ01_COLFT</name>
<accession>G0AJ01</accession>
<dbReference type="SUPFAM" id="SSF53850">
    <property type="entry name" value="Periplasmic binding protein-like II"/>
    <property type="match status" value="1"/>
</dbReference>
<dbReference type="eggNOG" id="COG1653">
    <property type="taxonomic scope" value="Bacteria"/>
</dbReference>
<proteinExistence type="inferred from homology"/>
<organism evidence="3 4">
    <name type="scientific">Collimonas fungivorans (strain Ter331)</name>
    <dbReference type="NCBI Taxonomy" id="1005048"/>
    <lineage>
        <taxon>Bacteria</taxon>
        <taxon>Pseudomonadati</taxon>
        <taxon>Pseudomonadota</taxon>
        <taxon>Betaproteobacteria</taxon>
        <taxon>Burkholderiales</taxon>
        <taxon>Oxalobacteraceae</taxon>
        <taxon>Collimonas</taxon>
    </lineage>
</organism>
<reference evidence="3 4" key="3">
    <citation type="journal article" date="2008" name="FEMS Microbiol. Ecol.">
        <title>Identification and characterization of genes underlying chitinolysis in Collimonas fungivorans Ter331.</title>
        <authorList>
            <person name="Fritsche K."/>
            <person name="de Boer W."/>
            <person name="Gerards S."/>
            <person name="van den Berg M."/>
            <person name="van Veen J.A."/>
            <person name="Leveau J.H."/>
        </authorList>
    </citation>
    <scope>NUCLEOTIDE SEQUENCE [LARGE SCALE GENOMIC DNA]</scope>
    <source>
        <strain evidence="3 4">Ter331</strain>
    </source>
</reference>
<keyword evidence="3" id="KW-0813">Transport</keyword>
<dbReference type="GO" id="GO:0042597">
    <property type="term" value="C:periplasmic space"/>
    <property type="evidence" value="ECO:0007669"/>
    <property type="project" value="UniProtKB-SubCell"/>
</dbReference>
<dbReference type="Proteomes" id="UP000008392">
    <property type="component" value="Chromosome"/>
</dbReference>
<comment type="similarity">
    <text evidence="2">Belongs to the bacterial solute-binding protein 1 family.</text>
</comment>
<dbReference type="EMBL" id="CP002745">
    <property type="protein sequence ID" value="AEK60934.1"/>
    <property type="molecule type" value="Genomic_DNA"/>
</dbReference>
<reference evidence="4" key="6">
    <citation type="submission" date="2011-05" db="EMBL/GenBank/DDBJ databases">
        <title>Complete sequence of Collimonas fungivorans Ter331.</title>
        <authorList>
            <person name="Leveau J.H."/>
        </authorList>
    </citation>
    <scope>NUCLEOTIDE SEQUENCE [LARGE SCALE GENOMIC DNA]</scope>
    <source>
        <strain evidence="4">Ter331</strain>
    </source>
</reference>
<sequence>MPPEKVITRSRASRHGVLIIPTMETNMKRRSIRASSFSAALAPLSLLAIFCGSAWAAPVTVNIATINNPDMIELQKLSTNFETANPDIKLRWVVLEENVLRQRVTTDIATGSGQFDLMTIGAYEAPIWAKKGWLAPMEGLPANYDEADLIKTVREGLTEGGKLYALPFYAESSMTYYRKDLFAEKGLKMPEHPTFQDIAGFAEKLTDKQNGIAGICLRGRAGWGENMALVGTMVNTFGARWFDEKWQPQLNSPEWKNAVTTYVDLLHKYGPQGATSNGFNENLVLFSSGKCGMGIDATVAAGMIYSSKESKVVGKVAFAPSPVAVTPKGSHWLWIWSLAIPKSSKSQDAAKKFAAWATSKEYVQLVAKEKGWGLVPPGTRMSTYASPEYKKAAPYSDFVLNAIQSADTKDATLQKVPYTGIQFVTIPEFQSLGTVVGQAIAGALAGKSTVDAALQTSQAQADRVMRQGRYIK</sequence>
<evidence type="ECO:0000313" key="3">
    <source>
        <dbReference type="EMBL" id="AEK60934.1"/>
    </source>
</evidence>
<reference evidence="3 4" key="4">
    <citation type="journal article" date="2010" name="Environ. Microbiol.">
        <title>The bacterial genus Collimonas: mycophagy, weathering and other adaptive solutions to life in oligotrophic soil environments.</title>
        <authorList>
            <person name="Leveau J.H."/>
            <person name="Uroz S."/>
            <person name="de Boer W."/>
        </authorList>
    </citation>
    <scope>NUCLEOTIDE SEQUENCE [LARGE SCALE GENOMIC DNA]</scope>
    <source>
        <strain evidence="3 4">Ter331</strain>
    </source>
</reference>
<reference evidence="3 4" key="1">
    <citation type="journal article" date="2004" name="Environ. Microbiol.">
        <title>Phylogeny-function analysis of (meta)genomic libraries: screening for expression of ribosomal RNA genes by large-insert library fluorescent in situ hybridization (LIL-FISH).</title>
        <authorList>
            <person name="Leveau J.H."/>
            <person name="Gerards S."/>
            <person name="de Boer W."/>
            <person name="van Veen J.A."/>
        </authorList>
    </citation>
    <scope>NUCLEOTIDE SEQUENCE [LARGE SCALE GENOMIC DNA]</scope>
    <source>
        <strain evidence="3 4">Ter331</strain>
    </source>
</reference>
<evidence type="ECO:0000313" key="4">
    <source>
        <dbReference type="Proteomes" id="UP000008392"/>
    </source>
</evidence>
<keyword evidence="3" id="KW-0762">Sugar transport</keyword>
<dbReference type="STRING" id="1005048.CFU_1102"/>
<dbReference type="Gene3D" id="3.40.190.10">
    <property type="entry name" value="Periplasmic binding protein-like II"/>
    <property type="match status" value="2"/>
</dbReference>
<dbReference type="AlphaFoldDB" id="G0AJ01"/>
<keyword evidence="4" id="KW-1185">Reference proteome</keyword>
<reference evidence="3 4" key="2">
    <citation type="journal article" date="2006" name="J. Microbiol. Methods">
        <title>Genomic flank-sequencing of plasposon insertion sites for rapid identification of functional genes.</title>
        <authorList>
            <person name="Leveau J.H."/>
            <person name="Gerards S."/>
            <person name="Fritsche K."/>
            <person name="Zondag G."/>
            <person name="van Veen J.A."/>
        </authorList>
    </citation>
    <scope>NUCLEOTIDE SEQUENCE [LARGE SCALE GENOMIC DNA]</scope>
    <source>
        <strain evidence="3 4">Ter331</strain>
    </source>
</reference>
<dbReference type="CDD" id="cd13585">
    <property type="entry name" value="PBP2_TMBP_like"/>
    <property type="match status" value="1"/>
</dbReference>
<dbReference type="InterPro" id="IPR050490">
    <property type="entry name" value="Bact_solute-bd_prot1"/>
</dbReference>
<gene>
    <name evidence="3" type="primary">smoE</name>
    <name evidence="3" type="ordered locus">CFU_1102</name>
</gene>
<dbReference type="PANTHER" id="PTHR43649:SF12">
    <property type="entry name" value="DIACETYLCHITOBIOSE BINDING PROTEIN DASA"/>
    <property type="match status" value="1"/>
</dbReference>
<dbReference type="PANTHER" id="PTHR43649">
    <property type="entry name" value="ARABINOSE-BINDING PROTEIN-RELATED"/>
    <property type="match status" value="1"/>
</dbReference>
<protein>
    <submittedName>
        <fullName evidence="3">ABC sugar transporter, periplasmic ligand binding protein</fullName>
    </submittedName>
</protein>
<dbReference type="InterPro" id="IPR006059">
    <property type="entry name" value="SBP"/>
</dbReference>
<comment type="subcellular location">
    <subcellularLocation>
        <location evidence="1">Periplasm</location>
    </subcellularLocation>
</comment>